<accession>A0A2M7TCK8</accession>
<evidence type="ECO:0000256" key="6">
    <source>
        <dbReference type="HAMAP-Rule" id="MF_01974"/>
    </source>
</evidence>
<dbReference type="Gene3D" id="3.90.230.10">
    <property type="entry name" value="Creatinase/methionine aminopeptidase superfamily"/>
    <property type="match status" value="1"/>
</dbReference>
<evidence type="ECO:0000313" key="9">
    <source>
        <dbReference type="EMBL" id="PIZ43023.1"/>
    </source>
</evidence>
<dbReference type="PANTHER" id="PTHR43330:SF27">
    <property type="entry name" value="METHIONINE AMINOPEPTIDASE"/>
    <property type="match status" value="1"/>
</dbReference>
<dbReference type="GO" id="GO:0070006">
    <property type="term" value="F:metalloaminopeptidase activity"/>
    <property type="evidence" value="ECO:0007669"/>
    <property type="project" value="UniProtKB-UniRule"/>
</dbReference>
<dbReference type="PANTHER" id="PTHR43330">
    <property type="entry name" value="METHIONINE AMINOPEPTIDASE"/>
    <property type="match status" value="1"/>
</dbReference>
<comment type="similarity">
    <text evidence="6">Belongs to the peptidase M24A family. Methionine aminopeptidase type 1 subfamily.</text>
</comment>
<feature type="binding site" evidence="6">
    <location>
        <position position="180"/>
    </location>
    <ligand>
        <name>substrate</name>
    </ligand>
</feature>
<evidence type="ECO:0000256" key="4">
    <source>
        <dbReference type="ARBA" id="ARBA00022723"/>
    </source>
</evidence>
<feature type="binding site" evidence="6">
    <location>
        <position position="105"/>
    </location>
    <ligand>
        <name>a divalent metal cation</name>
        <dbReference type="ChEBI" id="CHEBI:60240"/>
        <label>2</label>
        <note>catalytic</note>
    </ligand>
</feature>
<evidence type="ECO:0000256" key="1">
    <source>
        <dbReference type="ARBA" id="ARBA00002521"/>
    </source>
</evidence>
<keyword evidence="3 6" id="KW-0645">Protease</keyword>
<feature type="binding site" evidence="6">
    <location>
        <position position="94"/>
    </location>
    <ligand>
        <name>a divalent metal cation</name>
        <dbReference type="ChEBI" id="CHEBI:60240"/>
        <label>1</label>
    </ligand>
</feature>
<evidence type="ECO:0000256" key="7">
    <source>
        <dbReference type="RuleBase" id="RU003653"/>
    </source>
</evidence>
<dbReference type="EC" id="3.4.11.18" evidence="6 7"/>
<comment type="catalytic activity">
    <reaction evidence="6 7">
        <text>Release of N-terminal amino acids, preferentially methionine, from peptides and arylamides.</text>
        <dbReference type="EC" id="3.4.11.18"/>
    </reaction>
</comment>
<keyword evidence="5 6" id="KW-0378">Hydrolase</keyword>
<feature type="binding site" evidence="6">
    <location>
        <position position="206"/>
    </location>
    <ligand>
        <name>a divalent metal cation</name>
        <dbReference type="ChEBI" id="CHEBI:60240"/>
        <label>2</label>
        <note>catalytic</note>
    </ligand>
</feature>
<sequence length="253" mass="27277">MITLKSYNDIQSMRKGGQILTDTLKALLKEVEAEVSLLELDKKAYNLIVKAGASPSFLGYRGYPASLCISVNEGVVHGIPNAYRLCQGDIVSLDAGVCYQGFHTDASTTVIVGQPPLGADFKEKDQFLEVGKEALARGIENARQGLRVGDISAAIEKVITAEGYAIIKELTGHGVGRALHEDPYIPGFGRPGTGEVLQAGMTLAVEVIYAKNRPQIKTLSDGWTIVTRDKSWGGLFEKTILVTRNTAEVLTLL</sequence>
<evidence type="ECO:0000256" key="5">
    <source>
        <dbReference type="ARBA" id="ARBA00022801"/>
    </source>
</evidence>
<dbReference type="GO" id="GO:0046872">
    <property type="term" value="F:metal ion binding"/>
    <property type="evidence" value="ECO:0007669"/>
    <property type="project" value="UniProtKB-UniRule"/>
</dbReference>
<dbReference type="Pfam" id="PF00557">
    <property type="entry name" value="Peptidase_M24"/>
    <property type="match status" value="1"/>
</dbReference>
<feature type="binding site" evidence="6">
    <location>
        <position position="105"/>
    </location>
    <ligand>
        <name>a divalent metal cation</name>
        <dbReference type="ChEBI" id="CHEBI:60240"/>
        <label>1</label>
    </ligand>
</feature>
<dbReference type="HAMAP" id="MF_01974">
    <property type="entry name" value="MetAP_1"/>
    <property type="match status" value="1"/>
</dbReference>
<comment type="cofactor">
    <cofactor evidence="6">
        <name>Co(2+)</name>
        <dbReference type="ChEBI" id="CHEBI:48828"/>
    </cofactor>
    <cofactor evidence="6">
        <name>Zn(2+)</name>
        <dbReference type="ChEBI" id="CHEBI:29105"/>
    </cofactor>
    <cofactor evidence="6">
        <name>Mn(2+)</name>
        <dbReference type="ChEBI" id="CHEBI:29035"/>
    </cofactor>
    <cofactor evidence="6">
        <name>Fe(2+)</name>
        <dbReference type="ChEBI" id="CHEBI:29033"/>
    </cofactor>
    <text evidence="6">Binds 2 divalent metal cations per subunit. Has a high-affinity and a low affinity metal-binding site. The true nature of the physiological cofactor is under debate. The enzyme is active with cobalt, zinc, manganese or divalent iron ions. Most likely, methionine aminopeptidases function as mononuclear Fe(2+)-metalloproteases under physiological conditions, and the catalytically relevant metal-binding site has been assigned to the histidine-containing high-affinity site.</text>
</comment>
<dbReference type="NCBIfam" id="TIGR00500">
    <property type="entry name" value="met_pdase_I"/>
    <property type="match status" value="1"/>
</dbReference>
<dbReference type="InterPro" id="IPR036005">
    <property type="entry name" value="Creatinase/aminopeptidase-like"/>
</dbReference>
<keyword evidence="4 6" id="KW-0479">Metal-binding</keyword>
<dbReference type="PRINTS" id="PR00599">
    <property type="entry name" value="MAPEPTIDASE"/>
</dbReference>
<dbReference type="InterPro" id="IPR001714">
    <property type="entry name" value="Pept_M24_MAP"/>
</dbReference>
<dbReference type="AlphaFoldDB" id="A0A2M7TCK8"/>
<keyword evidence="2 6" id="KW-0031">Aminopeptidase</keyword>
<comment type="subunit">
    <text evidence="6">Monomer.</text>
</comment>
<feature type="binding site" evidence="6">
    <location>
        <position position="237"/>
    </location>
    <ligand>
        <name>a divalent metal cation</name>
        <dbReference type="ChEBI" id="CHEBI:60240"/>
        <label>1</label>
    </ligand>
</feature>
<evidence type="ECO:0000313" key="10">
    <source>
        <dbReference type="Proteomes" id="UP000230970"/>
    </source>
</evidence>
<reference evidence="10" key="1">
    <citation type="submission" date="2017-09" db="EMBL/GenBank/DDBJ databases">
        <title>Depth-based differentiation of microbial function through sediment-hosted aquifers and enrichment of novel symbionts in the deep terrestrial subsurface.</title>
        <authorList>
            <person name="Probst A.J."/>
            <person name="Ladd B."/>
            <person name="Jarett J.K."/>
            <person name="Geller-Mcgrath D.E."/>
            <person name="Sieber C.M.K."/>
            <person name="Emerson J.B."/>
            <person name="Anantharaman K."/>
            <person name="Thomas B.C."/>
            <person name="Malmstrom R."/>
            <person name="Stieglmeier M."/>
            <person name="Klingl A."/>
            <person name="Woyke T."/>
            <person name="Ryan C.M."/>
            <person name="Banfield J.F."/>
        </authorList>
    </citation>
    <scope>NUCLEOTIDE SEQUENCE [LARGE SCALE GENOMIC DNA]</scope>
</reference>
<dbReference type="Proteomes" id="UP000230970">
    <property type="component" value="Unassembled WGS sequence"/>
</dbReference>
<comment type="caution">
    <text evidence="9">The sequence shown here is derived from an EMBL/GenBank/DDBJ whole genome shotgun (WGS) entry which is preliminary data.</text>
</comment>
<dbReference type="CDD" id="cd01086">
    <property type="entry name" value="MetAP1"/>
    <property type="match status" value="1"/>
</dbReference>
<feature type="binding site" evidence="6">
    <location>
        <position position="173"/>
    </location>
    <ligand>
        <name>a divalent metal cation</name>
        <dbReference type="ChEBI" id="CHEBI:60240"/>
        <label>2</label>
        <note>catalytic</note>
    </ligand>
</feature>
<feature type="binding site" evidence="6">
    <location>
        <position position="77"/>
    </location>
    <ligand>
        <name>substrate</name>
    </ligand>
</feature>
<dbReference type="GO" id="GO:0004239">
    <property type="term" value="F:initiator methionyl aminopeptidase activity"/>
    <property type="evidence" value="ECO:0007669"/>
    <property type="project" value="UniProtKB-UniRule"/>
</dbReference>
<evidence type="ECO:0000256" key="2">
    <source>
        <dbReference type="ARBA" id="ARBA00022438"/>
    </source>
</evidence>
<dbReference type="EMBL" id="PFNJ01000042">
    <property type="protein sequence ID" value="PIZ43023.1"/>
    <property type="molecule type" value="Genomic_DNA"/>
</dbReference>
<feature type="domain" description="Peptidase M24" evidence="8">
    <location>
        <begin position="12"/>
        <end position="243"/>
    </location>
</feature>
<dbReference type="GO" id="GO:0005829">
    <property type="term" value="C:cytosol"/>
    <property type="evidence" value="ECO:0007669"/>
    <property type="project" value="TreeGrafter"/>
</dbReference>
<gene>
    <name evidence="6 9" type="primary">map</name>
    <name evidence="9" type="ORF">COY34_01625</name>
</gene>
<evidence type="ECO:0000259" key="8">
    <source>
        <dbReference type="Pfam" id="PF00557"/>
    </source>
</evidence>
<proteinExistence type="inferred from homology"/>
<protein>
    <recommendedName>
        <fullName evidence="6 7">Methionine aminopeptidase</fullName>
        <shortName evidence="6">MAP</shortName>
        <shortName evidence="6">MetAP</shortName>
        <ecNumber evidence="6 7">3.4.11.18</ecNumber>
    </recommendedName>
    <alternativeName>
        <fullName evidence="6">Peptidase M</fullName>
    </alternativeName>
</protein>
<dbReference type="GO" id="GO:0006508">
    <property type="term" value="P:proteolysis"/>
    <property type="evidence" value="ECO:0007669"/>
    <property type="project" value="UniProtKB-KW"/>
</dbReference>
<dbReference type="SUPFAM" id="SSF55920">
    <property type="entry name" value="Creatinase/aminopeptidase"/>
    <property type="match status" value="1"/>
</dbReference>
<dbReference type="InterPro" id="IPR002467">
    <property type="entry name" value="Pept_M24A_MAP1"/>
</dbReference>
<evidence type="ECO:0000256" key="3">
    <source>
        <dbReference type="ARBA" id="ARBA00022670"/>
    </source>
</evidence>
<dbReference type="InterPro" id="IPR000994">
    <property type="entry name" value="Pept_M24"/>
</dbReference>
<name>A0A2M7TCK8_UNCKA</name>
<organism evidence="9 10">
    <name type="scientific">candidate division WWE3 bacterium CG_4_10_14_0_2_um_filter_42_8</name>
    <dbReference type="NCBI Taxonomy" id="1975074"/>
    <lineage>
        <taxon>Bacteria</taxon>
        <taxon>Katanobacteria</taxon>
    </lineage>
</organism>
<comment type="function">
    <text evidence="1 6">Removes the N-terminal methionine from nascent proteins. The N-terminal methionine is often cleaved when the second residue in the primary sequence is small and uncharged (Met-Ala-, Cys, Gly, Pro, Ser, Thr, or Val). Requires deformylation of the N(alpha)-formylated initiator methionine before it can be hydrolyzed.</text>
</comment>
<feature type="binding site" evidence="6">
    <location>
        <position position="237"/>
    </location>
    <ligand>
        <name>a divalent metal cation</name>
        <dbReference type="ChEBI" id="CHEBI:60240"/>
        <label>2</label>
        <note>catalytic</note>
    </ligand>
</feature>